<proteinExistence type="predicted"/>
<dbReference type="Pfam" id="PF04350">
    <property type="entry name" value="PilO"/>
    <property type="match status" value="1"/>
</dbReference>
<keyword evidence="1" id="KW-0472">Membrane</keyword>
<dbReference type="AlphaFoldDB" id="A0A1J5S396"/>
<feature type="transmembrane region" description="Helical" evidence="1">
    <location>
        <begin position="21"/>
        <end position="44"/>
    </location>
</feature>
<keyword evidence="1" id="KW-0812">Transmembrane</keyword>
<dbReference type="InterPro" id="IPR014717">
    <property type="entry name" value="Transl_elong_EF1B/ribsomal_bS6"/>
</dbReference>
<protein>
    <submittedName>
        <fullName evidence="2">Pilus assembly protein, PilO</fullName>
    </submittedName>
</protein>
<dbReference type="GO" id="GO:0043107">
    <property type="term" value="P:type IV pilus-dependent motility"/>
    <property type="evidence" value="ECO:0007669"/>
    <property type="project" value="InterPro"/>
</dbReference>
<dbReference type="GO" id="GO:0043683">
    <property type="term" value="P:type IV pilus assembly"/>
    <property type="evidence" value="ECO:0007669"/>
    <property type="project" value="InterPro"/>
</dbReference>
<dbReference type="Gene3D" id="1.10.287.540">
    <property type="entry name" value="Helix hairpin bin"/>
    <property type="match status" value="1"/>
</dbReference>
<dbReference type="PANTHER" id="PTHR39555:SF1">
    <property type="entry name" value="TYPE IV PILUS INNER MEMBRANE COMPONENT PILO"/>
    <property type="match status" value="1"/>
</dbReference>
<dbReference type="EMBL" id="MLJW01000074">
    <property type="protein sequence ID" value="OIR02491.1"/>
    <property type="molecule type" value="Genomic_DNA"/>
</dbReference>
<dbReference type="Gene3D" id="3.30.70.60">
    <property type="match status" value="1"/>
</dbReference>
<evidence type="ECO:0000256" key="1">
    <source>
        <dbReference type="SAM" id="Phobius"/>
    </source>
</evidence>
<reference evidence="2" key="1">
    <citation type="submission" date="2016-10" db="EMBL/GenBank/DDBJ databases">
        <title>Sequence of Gallionella enrichment culture.</title>
        <authorList>
            <person name="Poehlein A."/>
            <person name="Muehling M."/>
            <person name="Daniel R."/>
        </authorList>
    </citation>
    <scope>NUCLEOTIDE SEQUENCE</scope>
</reference>
<name>A0A1J5S396_9ZZZZ</name>
<gene>
    <name evidence="2" type="ORF">GALL_154420</name>
</gene>
<keyword evidence="1" id="KW-1133">Transmembrane helix</keyword>
<sequence>MIMKLDDFNNIDFKNAGSLPIPVKAVLLAVLFLLTFSLGYYFLWSPAFESLDTAKAKEQELRQVFLEKKRQAINLTAYKQQMVEIEKTFGVLLKQLPDKSHMDGLLTDINQAGLGRGLEFELFKPGQETQSEFYAEMPISIKVLGTYHDLGAFATDISKLSRIVTLNDVNIVTGNKDGNKNAKASASDGLLAMEVVAKTYRYLDADEISAKKKAEKAAHDKSGKKG</sequence>
<dbReference type="PIRSF" id="PIRSF016482">
    <property type="entry name" value="PilO"/>
    <property type="match status" value="1"/>
</dbReference>
<accession>A0A1J5S396</accession>
<organism evidence="2">
    <name type="scientific">mine drainage metagenome</name>
    <dbReference type="NCBI Taxonomy" id="410659"/>
    <lineage>
        <taxon>unclassified sequences</taxon>
        <taxon>metagenomes</taxon>
        <taxon>ecological metagenomes</taxon>
    </lineage>
</organism>
<dbReference type="PANTHER" id="PTHR39555">
    <property type="entry name" value="FIMBRIAL ASSEMBLY PROTEIN PILO-LIKE PROTEIN-RELATED"/>
    <property type="match status" value="1"/>
</dbReference>
<comment type="caution">
    <text evidence="2">The sequence shown here is derived from an EMBL/GenBank/DDBJ whole genome shotgun (WGS) entry which is preliminary data.</text>
</comment>
<evidence type="ECO:0000313" key="2">
    <source>
        <dbReference type="EMBL" id="OIR02491.1"/>
    </source>
</evidence>
<dbReference type="InterPro" id="IPR007445">
    <property type="entry name" value="PilO"/>
</dbReference>